<dbReference type="RefSeq" id="WP_377189135.1">
    <property type="nucleotide sequence ID" value="NZ_JBHUPD010000004.1"/>
</dbReference>
<feature type="domain" description="Gliding motility-associated protein GldM first immunoglobulin-like" evidence="4">
    <location>
        <begin position="223"/>
        <end position="319"/>
    </location>
</feature>
<evidence type="ECO:0000259" key="3">
    <source>
        <dbReference type="Pfam" id="PF12081"/>
    </source>
</evidence>
<feature type="region of interest" description="Disordered" evidence="1">
    <location>
        <begin position="263"/>
        <end position="285"/>
    </location>
</feature>
<sequence length="512" mass="54770">MAGGKQTPRQRMMGILYLVLLGLIALDVPDSLLDAFKNISDSLSASKTNVQKGIDNTFEAFEKTKLKEQPERAKPIYARAQQAKKLSDDLNNYVESLKKMLIDATGGIDEATQDYKGRENIDVSVDLMVNRKHNAYDLHKKIDDTREALLALLTPQERAGMKLPLETTPPPHRVGFENKTWEQATFGEGMPMGGAMTSLTKIQSDAKNAENEVVKKILGEVDQAVVNLDQFSAVAVAPTSYVLVGQPYTAEVFLTASDSKSTPDITVSGSRLPTEAGRGKYSGSTSTEGVHTWVGTISVKQTDGSIKTYTTQPQTYTVARPSAVVSPDKMNVLYIGVPNPVSVSAPGIAKKDLRVSMSGGSITPSGNGYIATVSTPGTATVNVSGEVTKGKVMALGATTFRVKRIPDPKAEFAGKSSGATSTANLKGQDALFARLEGFEFDAKFSVTRFTLMILKPRQDVIILSGTGNQLTAAMHSAMNTLTPGSRIAFTNIIAVGPDGTQRGLDDIILSAN</sequence>
<dbReference type="InterPro" id="IPR019859">
    <property type="entry name" value="Motility-assoc_prot_GldM"/>
</dbReference>
<reference evidence="7" key="1">
    <citation type="journal article" date="2019" name="Int. J. Syst. Evol. Microbiol.">
        <title>The Global Catalogue of Microorganisms (GCM) 10K type strain sequencing project: providing services to taxonomists for standard genome sequencing and annotation.</title>
        <authorList>
            <consortium name="The Broad Institute Genomics Platform"/>
            <consortium name="The Broad Institute Genome Sequencing Center for Infectious Disease"/>
            <person name="Wu L."/>
            <person name="Ma J."/>
        </authorList>
    </citation>
    <scope>NUCLEOTIDE SEQUENCE [LARGE SCALE GENOMIC DNA]</scope>
    <source>
        <strain evidence="7">KCTC 22437</strain>
    </source>
</reference>
<dbReference type="Pfam" id="PF21602">
    <property type="entry name" value="GldM_3rd"/>
    <property type="match status" value="1"/>
</dbReference>
<evidence type="ECO:0000256" key="1">
    <source>
        <dbReference type="SAM" id="MobiDB-lite"/>
    </source>
</evidence>
<gene>
    <name evidence="6" type="primary">gldM</name>
    <name evidence="6" type="ORF">ACFS5N_18325</name>
</gene>
<dbReference type="Pfam" id="PF21601">
    <property type="entry name" value="GldM_2nd"/>
    <property type="match status" value="1"/>
</dbReference>
<dbReference type="InterPro" id="IPR048406">
    <property type="entry name" value="GldM_Ig-like-2"/>
</dbReference>
<dbReference type="EMBL" id="JBHUPD010000004">
    <property type="protein sequence ID" value="MFD2874445.1"/>
    <property type="molecule type" value="Genomic_DNA"/>
</dbReference>
<protein>
    <submittedName>
        <fullName evidence="6">Gliding motility protein GldM</fullName>
    </submittedName>
</protein>
<dbReference type="Proteomes" id="UP001597557">
    <property type="component" value="Unassembled WGS sequence"/>
</dbReference>
<evidence type="ECO:0000313" key="6">
    <source>
        <dbReference type="EMBL" id="MFD2874445.1"/>
    </source>
</evidence>
<dbReference type="Pfam" id="PF12080">
    <property type="entry name" value="GldM_4th"/>
    <property type="match status" value="1"/>
</dbReference>
<keyword evidence="7" id="KW-1185">Reference proteome</keyword>
<feature type="domain" description="Gliding motility-associated protein GldM C-terminal" evidence="2">
    <location>
        <begin position="406"/>
        <end position="505"/>
    </location>
</feature>
<accession>A0ABW5YHQ2</accession>
<dbReference type="Pfam" id="PF12081">
    <property type="entry name" value="GldM_1st"/>
    <property type="match status" value="1"/>
</dbReference>
<name>A0ABW5YHQ2_9SPHI</name>
<evidence type="ECO:0000259" key="5">
    <source>
        <dbReference type="Pfam" id="PF21602"/>
    </source>
</evidence>
<evidence type="ECO:0000313" key="7">
    <source>
        <dbReference type="Proteomes" id="UP001597557"/>
    </source>
</evidence>
<evidence type="ECO:0000259" key="2">
    <source>
        <dbReference type="Pfam" id="PF12080"/>
    </source>
</evidence>
<dbReference type="InterPro" id="IPR022720">
    <property type="entry name" value="Motility-assoc_prot_GldM_N"/>
</dbReference>
<dbReference type="InterPro" id="IPR048405">
    <property type="entry name" value="GldM_Ig-like-1"/>
</dbReference>
<dbReference type="NCBIfam" id="TIGR03517">
    <property type="entry name" value="GldM_gliding"/>
    <property type="match status" value="1"/>
</dbReference>
<proteinExistence type="predicted"/>
<feature type="domain" description="Gliding motility-associated protein GldM N-terminal" evidence="3">
    <location>
        <begin position="33"/>
        <end position="219"/>
    </location>
</feature>
<evidence type="ECO:0000259" key="4">
    <source>
        <dbReference type="Pfam" id="PF21601"/>
    </source>
</evidence>
<feature type="domain" description="Gliding motility-associated protein GldM second immunoglobulin-like" evidence="5">
    <location>
        <begin position="322"/>
        <end position="403"/>
    </location>
</feature>
<organism evidence="6 7">
    <name type="scientific">Mucilaginibacter ximonensis</name>
    <dbReference type="NCBI Taxonomy" id="538021"/>
    <lineage>
        <taxon>Bacteria</taxon>
        <taxon>Pseudomonadati</taxon>
        <taxon>Bacteroidota</taxon>
        <taxon>Sphingobacteriia</taxon>
        <taxon>Sphingobacteriales</taxon>
        <taxon>Sphingobacteriaceae</taxon>
        <taxon>Mucilaginibacter</taxon>
    </lineage>
</organism>
<comment type="caution">
    <text evidence="6">The sequence shown here is derived from an EMBL/GenBank/DDBJ whole genome shotgun (WGS) entry which is preliminary data.</text>
</comment>
<dbReference type="InterPro" id="IPR022719">
    <property type="entry name" value="Motility-assoc_prot_GldM_C"/>
</dbReference>